<dbReference type="Proteomes" id="UP001163850">
    <property type="component" value="Unassembled WGS sequence"/>
</dbReference>
<sequence length="62" mass="6690">EGMDVALMFENALHVPDVSYNLVSISKLDALGYQVLFGKGIAKFFSPSGTHFLTGYGSDGLY</sequence>
<reference evidence="1" key="1">
    <citation type="submission" date="2022-08" db="EMBL/GenBank/DDBJ databases">
        <authorList>
            <consortium name="DOE Joint Genome Institute"/>
            <person name="Min B."/>
            <person name="Riley R."/>
            <person name="Sierra-Patev S."/>
            <person name="Naranjo-Ortiz M."/>
            <person name="Looney B."/>
            <person name="Konkel Z."/>
            <person name="Slot J.C."/>
            <person name="Sakamoto Y."/>
            <person name="Steenwyk J.L."/>
            <person name="Rokas A."/>
            <person name="Carro J."/>
            <person name="Camarero S."/>
            <person name="Ferreira P."/>
            <person name="Molpeceres G."/>
            <person name="Ruiz-Duenas F.J."/>
            <person name="Serrano A."/>
            <person name="Henrissat B."/>
            <person name="Drula E."/>
            <person name="Hughes K.W."/>
            <person name="Mata J.L."/>
            <person name="Ishikawa N.K."/>
            <person name="Vargas-Isla R."/>
            <person name="Ushijima S."/>
            <person name="Smith C.A."/>
            <person name="Ahrendt S."/>
            <person name="Andreopoulos W."/>
            <person name="He G."/>
            <person name="Labutti K."/>
            <person name="Lipzen A."/>
            <person name="Ng V."/>
            <person name="Sandor L."/>
            <person name="Barry K."/>
            <person name="Martinez A.T."/>
            <person name="Xiao Y."/>
            <person name="Gibbons J.G."/>
            <person name="Terashima K."/>
            <person name="Hibbett D.S."/>
            <person name="Grigoriev I.V."/>
        </authorList>
    </citation>
    <scope>NUCLEOTIDE SEQUENCE</scope>
    <source>
        <strain evidence="1">TFB7829</strain>
    </source>
</reference>
<dbReference type="AlphaFoldDB" id="A0AA38PNR9"/>
<dbReference type="EMBL" id="MU802720">
    <property type="protein sequence ID" value="KAJ3978771.1"/>
    <property type="molecule type" value="Genomic_DNA"/>
</dbReference>
<feature type="non-terminal residue" evidence="1">
    <location>
        <position position="62"/>
    </location>
</feature>
<proteinExistence type="predicted"/>
<evidence type="ECO:0000313" key="2">
    <source>
        <dbReference type="Proteomes" id="UP001163850"/>
    </source>
</evidence>
<organism evidence="1 2">
    <name type="scientific">Lentinula detonsa</name>
    <dbReference type="NCBI Taxonomy" id="2804962"/>
    <lineage>
        <taxon>Eukaryota</taxon>
        <taxon>Fungi</taxon>
        <taxon>Dikarya</taxon>
        <taxon>Basidiomycota</taxon>
        <taxon>Agaricomycotina</taxon>
        <taxon>Agaricomycetes</taxon>
        <taxon>Agaricomycetidae</taxon>
        <taxon>Agaricales</taxon>
        <taxon>Marasmiineae</taxon>
        <taxon>Omphalotaceae</taxon>
        <taxon>Lentinula</taxon>
    </lineage>
</organism>
<comment type="caution">
    <text evidence="1">The sequence shown here is derived from an EMBL/GenBank/DDBJ whole genome shotgun (WGS) entry which is preliminary data.</text>
</comment>
<feature type="non-terminal residue" evidence="1">
    <location>
        <position position="1"/>
    </location>
</feature>
<gene>
    <name evidence="1" type="ORF">F5890DRAFT_1394961</name>
</gene>
<accession>A0AA38PNR9</accession>
<evidence type="ECO:0000313" key="1">
    <source>
        <dbReference type="EMBL" id="KAJ3978771.1"/>
    </source>
</evidence>
<name>A0AA38PNR9_9AGAR</name>
<protein>
    <submittedName>
        <fullName evidence="1">Uncharacterized protein</fullName>
    </submittedName>
</protein>